<name>A0ACC2QE21_9NEOP</name>
<proteinExistence type="predicted"/>
<dbReference type="EMBL" id="CM056793">
    <property type="protein sequence ID" value="KAJ8715112.1"/>
    <property type="molecule type" value="Genomic_DNA"/>
</dbReference>
<evidence type="ECO:0000313" key="1">
    <source>
        <dbReference type="EMBL" id="KAJ8715112.1"/>
    </source>
</evidence>
<protein>
    <submittedName>
        <fullName evidence="1">Uncharacterized protein</fullName>
    </submittedName>
</protein>
<reference evidence="1" key="1">
    <citation type="submission" date="2023-03" db="EMBL/GenBank/DDBJ databases">
        <title>Chromosome-level genomes of two armyworms, Mythimna separata and Mythimna loreyi, provide insights into the biosynthesis and reception of sex pheromones.</title>
        <authorList>
            <person name="Zhao H."/>
        </authorList>
    </citation>
    <scope>NUCLEOTIDE SEQUENCE</scope>
    <source>
        <strain evidence="1">BeijingLab</strain>
    </source>
</reference>
<sequence length="1238" mass="136234">MDNHNPLTPNKIQRLIHYAEDKSFNVPRRLLINDDDLKRLATAQASMNKSNVNNCESSSGILDLDVVEGFGESGVGDFSLSKSTAFNPGEMTGRSTGADDFKAVPAGRHSLHLDTFINKMDAQSSEVQNVMRHSIASNYSFHSKRDLTADEASLIGREAPLPVSNNVNANFVESMSMNNSNLSVGAYFKNRCPEFGNVLGKTDSPDRSYNIMPSISEGMPSITEVSGLTDSLRSNKNPQHKMDNSLDCVPVRQPRNIMDNFPDMQNNVQAQAERSTFTMPKVDKTSESATSKVSEKQSLFFISQVPDKPKYVQMMLNSVSPQKNIPVAPPPVREPPPAREPTSARETNLLLKNLHASLRLVSEDTEGSVENSISISRIADYLGKQSNVSVSDILQLNNKKKQVNTKQPLTEVHMNIPESNKKQNNQEVQVTNLKDTRKTETASSSGTINTVISQNKYKQNVEPDVPAVVVTRESLNNDQIIELDETKSKKSGRSKSPSSKSHSTLSTVHENFTSFKSADSPLHNSQGETNTSHVPSPNTVYKELDKSVDWREVMQQKHLKQEGLVKAKEQWVEILASVADGYVGVSCPVTITVTTLSDSWLTAKLQFEDLPNDGKDLTIELPRMPLLLSPGKSERIILNITANVELNTALKFTMHLKDASIDGELEQRGEVEVDIKMPMIQAMSCDGINKITFPPIQENSSLIKSFVLLSDCPADLLLELSVVEGDSIFAIKNVQEIKKGEVNKILMDRQGSTDEPQPPGKAKGKGSNKQLCRLTSGNAIRVTVKFNAPMLADIEIADSIVTFNGIMNVNLIGVNNVLRKVDLIGVVGTVKLVMNPSVSKLQLSSEPTTIELCNNGSISGIWIVKFSTNSPTDSFPFKVSPSKFEIRPGTSKTVSLVYTGPGDGICEATLKFEDITSGNKTTLEICGGSDKPKSFPIKTNYNTMSWVRAGRKELSLKNATNKKFYIRCQIIGEGFAIDLPRESRGSYLVPFGPCECRPLPIVFSPTTTAPHKAMLHLVYDKNTSDSNRKIVLYGCASGDSVRWSGLVTYGDTALVRAVSRAPINLELYNKATTPAFVCATVHFNLQYMCVSGDAELLGGRHLVRARSRHTLRLRVDWPRLERRARHAPAASLATVTVLTGAECTRRRILKVIRDESNGELDTSLLPDHLKVLAEKFAGEDLSMDEQIADFKETKGSLNELIGGLQELTAQIDLPQDFAEETTIIISDDTVVEHHTLCD</sequence>
<organism evidence="1 2">
    <name type="scientific">Mythimna loreyi</name>
    <dbReference type="NCBI Taxonomy" id="667449"/>
    <lineage>
        <taxon>Eukaryota</taxon>
        <taxon>Metazoa</taxon>
        <taxon>Ecdysozoa</taxon>
        <taxon>Arthropoda</taxon>
        <taxon>Hexapoda</taxon>
        <taxon>Insecta</taxon>
        <taxon>Pterygota</taxon>
        <taxon>Neoptera</taxon>
        <taxon>Endopterygota</taxon>
        <taxon>Lepidoptera</taxon>
        <taxon>Glossata</taxon>
        <taxon>Ditrysia</taxon>
        <taxon>Noctuoidea</taxon>
        <taxon>Noctuidae</taxon>
        <taxon>Noctuinae</taxon>
        <taxon>Hadenini</taxon>
        <taxon>Mythimna</taxon>
    </lineage>
</organism>
<gene>
    <name evidence="1" type="ORF">PYW08_005093</name>
</gene>
<dbReference type="Proteomes" id="UP001231649">
    <property type="component" value="Chromosome 17"/>
</dbReference>
<comment type="caution">
    <text evidence="1">The sequence shown here is derived from an EMBL/GenBank/DDBJ whole genome shotgun (WGS) entry which is preliminary data.</text>
</comment>
<accession>A0ACC2QE21</accession>
<keyword evidence="2" id="KW-1185">Reference proteome</keyword>
<evidence type="ECO:0000313" key="2">
    <source>
        <dbReference type="Proteomes" id="UP001231649"/>
    </source>
</evidence>